<dbReference type="OrthoDB" id="8059989at2759"/>
<organism evidence="1 2">
    <name type="scientific">Aspergillus oryzae (strain 3.042)</name>
    <name type="common">Yellow koji mold</name>
    <dbReference type="NCBI Taxonomy" id="1160506"/>
    <lineage>
        <taxon>Eukaryota</taxon>
        <taxon>Fungi</taxon>
        <taxon>Dikarya</taxon>
        <taxon>Ascomycota</taxon>
        <taxon>Pezizomycotina</taxon>
        <taxon>Eurotiomycetes</taxon>
        <taxon>Eurotiomycetidae</taxon>
        <taxon>Eurotiales</taxon>
        <taxon>Aspergillaceae</taxon>
        <taxon>Aspergillus</taxon>
        <taxon>Aspergillus subgen. Circumdati</taxon>
    </lineage>
</organism>
<reference evidence="2" key="2">
    <citation type="submission" date="2012-06" db="EMBL/GenBank/DDBJ databases">
        <title>Comparative genomic analyses of Aspergillus oryzae 3.042 and A. oryzae RIB40 for soy-sauce fermentation.</title>
        <authorList>
            <person name="Zhao G."/>
            <person name="Hou L."/>
            <person name="Wang C."/>
            <person name="Cao X."/>
        </authorList>
    </citation>
    <scope>NUCLEOTIDE SEQUENCE [LARGE SCALE GENOMIC DNA]</scope>
    <source>
        <strain evidence="2">3.042</strain>
    </source>
</reference>
<dbReference type="AlphaFoldDB" id="I8IFB7"/>
<protein>
    <submittedName>
        <fullName evidence="1">Uncharacterized protein</fullName>
    </submittedName>
</protein>
<evidence type="ECO:0000313" key="2">
    <source>
        <dbReference type="Proteomes" id="UP000002812"/>
    </source>
</evidence>
<sequence length="298" mass="33756">MGDGFLLQHVLYCFLPYEIVVLSITMEGLKEEVAEKHHLVMGDFDLEAKRRNLTDSHASEEHTSSFLPFKRWLNSFRAKRSYSPCQRLRYVEGWSDTTQTRCENTNALPCGGGQDLQWECLSGHSSNLETIKTSTLSVASQSVARSRGTTQSTNRSFGSDLRGSIESLRPALSLSIDEEAHNRAVKRQSASKLTDWPSQVLFLFSARPEIYYNLHQIRELHEDLLARIRKVTPMSSLAAVEYDRLQLTEDVDILRQSVPNWSVLENGIEALSKSVSSIENQALENNKSMLLHDLLIKV</sequence>
<gene>
    <name evidence="1" type="ORF">Ao3042_07249</name>
</gene>
<comment type="caution">
    <text evidence="1">The sequence shown here is derived from an EMBL/GenBank/DDBJ whole genome shotgun (WGS) entry which is preliminary data.</text>
</comment>
<accession>I8IFB7</accession>
<dbReference type="Proteomes" id="UP000002812">
    <property type="component" value="Unassembled WGS sequence"/>
</dbReference>
<evidence type="ECO:0000313" key="1">
    <source>
        <dbReference type="EMBL" id="EIT76851.1"/>
    </source>
</evidence>
<name>I8IFB7_ASPO3</name>
<dbReference type="HOGENOM" id="CLU_933770_0_0_1"/>
<proteinExistence type="predicted"/>
<dbReference type="EMBL" id="AKHY01000156">
    <property type="protein sequence ID" value="EIT76851.1"/>
    <property type="molecule type" value="Genomic_DNA"/>
</dbReference>
<reference evidence="1 2" key="1">
    <citation type="journal article" date="2012" name="Eukaryot. Cell">
        <title>Draft genome sequence of Aspergillus oryzae strain 3.042.</title>
        <authorList>
            <person name="Zhao G."/>
            <person name="Yao Y."/>
            <person name="Qi W."/>
            <person name="Wang C."/>
            <person name="Hou L."/>
            <person name="Zeng B."/>
            <person name="Cao X."/>
        </authorList>
    </citation>
    <scope>NUCLEOTIDE SEQUENCE [LARGE SCALE GENOMIC DNA]</scope>
    <source>
        <strain evidence="1 2">3.042</strain>
    </source>
</reference>